<sequence>MAYEEPQPQPNEPVNHHNIALLAANCHCTLLGPLLSLTILPYTIIYNMAGIAGVKVALALKLLGLLGWWRAGISDATLDRELDFRRVELPTGAVFPGTPNLPVHMIPGILAEIVRSGLQDDNVGSGFFQREPAAEQQASPPLARSRGTPASPLGFLLGGGQWPVDPQPALPGVHTVFEHPAWTDGTGYDRYKRDASTSFATRLPPGFFRRPRLGEPGKALTARDLYGYTLEMIQDIDADGCMLKLCCEVGAEPVRYGSYGRRLSGFIRQLRRLSGEASLLRRYHEAFEKGHSNFRGNSSMCAPIFRKCNFDMQKMTDLVF</sequence>
<comment type="caution">
    <text evidence="1">The sequence shown here is derived from an EMBL/GenBank/DDBJ whole genome shotgun (WGS) entry which is preliminary data.</text>
</comment>
<gene>
    <name evidence="1" type="ORF">HPB52_017981</name>
</gene>
<protein>
    <submittedName>
        <fullName evidence="1">Uncharacterized protein</fullName>
    </submittedName>
</protein>
<evidence type="ECO:0000313" key="1">
    <source>
        <dbReference type="EMBL" id="KAH7962793.1"/>
    </source>
</evidence>
<organism evidence="1 2">
    <name type="scientific">Rhipicephalus sanguineus</name>
    <name type="common">Brown dog tick</name>
    <name type="synonym">Ixodes sanguineus</name>
    <dbReference type="NCBI Taxonomy" id="34632"/>
    <lineage>
        <taxon>Eukaryota</taxon>
        <taxon>Metazoa</taxon>
        <taxon>Ecdysozoa</taxon>
        <taxon>Arthropoda</taxon>
        <taxon>Chelicerata</taxon>
        <taxon>Arachnida</taxon>
        <taxon>Acari</taxon>
        <taxon>Parasitiformes</taxon>
        <taxon>Ixodida</taxon>
        <taxon>Ixodoidea</taxon>
        <taxon>Ixodidae</taxon>
        <taxon>Rhipicephalinae</taxon>
        <taxon>Rhipicephalus</taxon>
        <taxon>Rhipicephalus</taxon>
    </lineage>
</organism>
<evidence type="ECO:0000313" key="2">
    <source>
        <dbReference type="Proteomes" id="UP000821837"/>
    </source>
</evidence>
<dbReference type="Proteomes" id="UP000821837">
    <property type="component" value="Chromosome 3"/>
</dbReference>
<accession>A0A9D4Q1P2</accession>
<reference evidence="1" key="1">
    <citation type="journal article" date="2020" name="Cell">
        <title>Large-Scale Comparative Analyses of Tick Genomes Elucidate Their Genetic Diversity and Vector Capacities.</title>
        <authorList>
            <consortium name="Tick Genome and Microbiome Consortium (TIGMIC)"/>
            <person name="Jia N."/>
            <person name="Wang J."/>
            <person name="Shi W."/>
            <person name="Du L."/>
            <person name="Sun Y."/>
            <person name="Zhan W."/>
            <person name="Jiang J.F."/>
            <person name="Wang Q."/>
            <person name="Zhang B."/>
            <person name="Ji P."/>
            <person name="Bell-Sakyi L."/>
            <person name="Cui X.M."/>
            <person name="Yuan T.T."/>
            <person name="Jiang B.G."/>
            <person name="Yang W.F."/>
            <person name="Lam T.T."/>
            <person name="Chang Q.C."/>
            <person name="Ding S.J."/>
            <person name="Wang X.J."/>
            <person name="Zhu J.G."/>
            <person name="Ruan X.D."/>
            <person name="Zhao L."/>
            <person name="Wei J.T."/>
            <person name="Ye R.Z."/>
            <person name="Que T.C."/>
            <person name="Du C.H."/>
            <person name="Zhou Y.H."/>
            <person name="Cheng J.X."/>
            <person name="Dai P.F."/>
            <person name="Guo W.B."/>
            <person name="Han X.H."/>
            <person name="Huang E.J."/>
            <person name="Li L.F."/>
            <person name="Wei W."/>
            <person name="Gao Y.C."/>
            <person name="Liu J.Z."/>
            <person name="Shao H.Z."/>
            <person name="Wang X."/>
            <person name="Wang C.C."/>
            <person name="Yang T.C."/>
            <person name="Huo Q.B."/>
            <person name="Li W."/>
            <person name="Chen H.Y."/>
            <person name="Chen S.E."/>
            <person name="Zhou L.G."/>
            <person name="Ni X.B."/>
            <person name="Tian J.H."/>
            <person name="Sheng Y."/>
            <person name="Liu T."/>
            <person name="Pan Y.S."/>
            <person name="Xia L.Y."/>
            <person name="Li J."/>
            <person name="Zhao F."/>
            <person name="Cao W.C."/>
        </authorList>
    </citation>
    <scope>NUCLEOTIDE SEQUENCE</scope>
    <source>
        <strain evidence="1">Rsan-2018</strain>
    </source>
</reference>
<name>A0A9D4Q1P2_RHISA</name>
<dbReference type="EMBL" id="JABSTV010001249">
    <property type="protein sequence ID" value="KAH7962793.1"/>
    <property type="molecule type" value="Genomic_DNA"/>
</dbReference>
<keyword evidence="2" id="KW-1185">Reference proteome</keyword>
<dbReference type="AlphaFoldDB" id="A0A9D4Q1P2"/>
<reference evidence="1" key="2">
    <citation type="submission" date="2021-09" db="EMBL/GenBank/DDBJ databases">
        <authorList>
            <person name="Jia N."/>
            <person name="Wang J."/>
            <person name="Shi W."/>
            <person name="Du L."/>
            <person name="Sun Y."/>
            <person name="Zhan W."/>
            <person name="Jiang J."/>
            <person name="Wang Q."/>
            <person name="Zhang B."/>
            <person name="Ji P."/>
            <person name="Sakyi L.B."/>
            <person name="Cui X."/>
            <person name="Yuan T."/>
            <person name="Jiang B."/>
            <person name="Yang W."/>
            <person name="Lam T.T.-Y."/>
            <person name="Chang Q."/>
            <person name="Ding S."/>
            <person name="Wang X."/>
            <person name="Zhu J."/>
            <person name="Ruan X."/>
            <person name="Zhao L."/>
            <person name="Wei J."/>
            <person name="Que T."/>
            <person name="Du C."/>
            <person name="Cheng J."/>
            <person name="Dai P."/>
            <person name="Han X."/>
            <person name="Huang E."/>
            <person name="Gao Y."/>
            <person name="Liu J."/>
            <person name="Shao H."/>
            <person name="Ye R."/>
            <person name="Li L."/>
            <person name="Wei W."/>
            <person name="Wang X."/>
            <person name="Wang C."/>
            <person name="Huo Q."/>
            <person name="Li W."/>
            <person name="Guo W."/>
            <person name="Chen H."/>
            <person name="Chen S."/>
            <person name="Zhou L."/>
            <person name="Zhou L."/>
            <person name="Ni X."/>
            <person name="Tian J."/>
            <person name="Zhou Y."/>
            <person name="Sheng Y."/>
            <person name="Liu T."/>
            <person name="Pan Y."/>
            <person name="Xia L."/>
            <person name="Li J."/>
            <person name="Zhao F."/>
            <person name="Cao W."/>
        </authorList>
    </citation>
    <scope>NUCLEOTIDE SEQUENCE</scope>
    <source>
        <strain evidence="1">Rsan-2018</strain>
        <tissue evidence="1">Larvae</tissue>
    </source>
</reference>
<proteinExistence type="predicted"/>